<dbReference type="Gene3D" id="1.50.10.20">
    <property type="match status" value="1"/>
</dbReference>
<keyword evidence="2" id="KW-0121">Carboxypeptidase</keyword>
<protein>
    <submittedName>
        <fullName evidence="2">Carboxypeptidase-like regulatory domain-containing protein</fullName>
    </submittedName>
</protein>
<dbReference type="PANTHER" id="PTHR40094">
    <property type="entry name" value="ALPHA-2-MACROGLOBULIN HOMOLOG"/>
    <property type="match status" value="1"/>
</dbReference>
<evidence type="ECO:0000259" key="1">
    <source>
        <dbReference type="SMART" id="SM01360"/>
    </source>
</evidence>
<reference evidence="2 3" key="1">
    <citation type="submission" date="2021-05" db="EMBL/GenBank/DDBJ databases">
        <title>A Polyphasic approach of four new species of the genus Ohtaekwangia: Ohtaekwangia histidinii sp. nov., Ohtaekwangia cretensis sp. nov., Ohtaekwangia indiensis sp. nov., Ohtaekwangia reichenbachii sp. nov. from diverse environment.</title>
        <authorList>
            <person name="Octaviana S."/>
        </authorList>
    </citation>
    <scope>NUCLEOTIDE SEQUENCE [LARGE SCALE GENOMIC DNA]</scope>
    <source>
        <strain evidence="2 3">PWU4</strain>
    </source>
</reference>
<dbReference type="SUPFAM" id="SSF49464">
    <property type="entry name" value="Carboxypeptidase regulatory domain-like"/>
    <property type="match status" value="1"/>
</dbReference>
<dbReference type="InterPro" id="IPR041246">
    <property type="entry name" value="Bact_MG10"/>
</dbReference>
<dbReference type="Gene3D" id="2.60.40.1930">
    <property type="match status" value="1"/>
</dbReference>
<dbReference type="PANTHER" id="PTHR40094:SF1">
    <property type="entry name" value="UBIQUITIN DOMAIN-CONTAINING PROTEIN"/>
    <property type="match status" value="1"/>
</dbReference>
<dbReference type="SUPFAM" id="SSF56935">
    <property type="entry name" value="Porins"/>
    <property type="match status" value="1"/>
</dbReference>
<dbReference type="RefSeq" id="WP_254160837.1">
    <property type="nucleotide sequence ID" value="NZ_JAHESF010000003.1"/>
</dbReference>
<dbReference type="Pfam" id="PF00207">
    <property type="entry name" value="A2M"/>
    <property type="match status" value="1"/>
</dbReference>
<keyword evidence="2" id="KW-0645">Protease</keyword>
<dbReference type="GO" id="GO:0004866">
    <property type="term" value="F:endopeptidase inhibitor activity"/>
    <property type="evidence" value="ECO:0007669"/>
    <property type="project" value="InterPro"/>
</dbReference>
<dbReference type="Pfam" id="PF17973">
    <property type="entry name" value="bMG10"/>
    <property type="match status" value="1"/>
</dbReference>
<dbReference type="CDD" id="cd00688">
    <property type="entry name" value="ISOPREN_C2_like"/>
    <property type="match status" value="1"/>
</dbReference>
<organism evidence="2 3">
    <name type="scientific">Chryseosolibacter histidini</name>
    <dbReference type="NCBI Taxonomy" id="2782349"/>
    <lineage>
        <taxon>Bacteria</taxon>
        <taxon>Pseudomonadati</taxon>
        <taxon>Bacteroidota</taxon>
        <taxon>Cytophagia</taxon>
        <taxon>Cytophagales</taxon>
        <taxon>Chryseotaleaceae</taxon>
        <taxon>Chryseosolibacter</taxon>
    </lineage>
</organism>
<dbReference type="InterPro" id="IPR037066">
    <property type="entry name" value="Plug_dom_sf"/>
</dbReference>
<feature type="domain" description="Alpha-2-macroglobulin" evidence="1">
    <location>
        <begin position="1312"/>
        <end position="1401"/>
    </location>
</feature>
<dbReference type="Gene3D" id="2.170.130.10">
    <property type="entry name" value="TonB-dependent receptor, plug domain"/>
    <property type="match status" value="1"/>
</dbReference>
<evidence type="ECO:0000313" key="2">
    <source>
        <dbReference type="EMBL" id="MBT1695980.1"/>
    </source>
</evidence>
<dbReference type="SUPFAM" id="SSF48239">
    <property type="entry name" value="Terpenoid cyclases/Protein prenyltransferases"/>
    <property type="match status" value="1"/>
</dbReference>
<evidence type="ECO:0000313" key="3">
    <source>
        <dbReference type="Proteomes" id="UP001319200"/>
    </source>
</evidence>
<accession>A0AAP2GMP5</accession>
<gene>
    <name evidence="2" type="ORF">KK083_03770</name>
</gene>
<dbReference type="SMART" id="SM01360">
    <property type="entry name" value="A2M"/>
    <property type="match status" value="1"/>
</dbReference>
<dbReference type="Pfam" id="PF13715">
    <property type="entry name" value="CarbopepD_reg_2"/>
    <property type="match status" value="1"/>
</dbReference>
<name>A0AAP2GMP5_9BACT</name>
<sequence length="1933" mass="221011">MPRLYLSALLFISIFQLNHVRAQNLADSRTSSYYTFIYKISNEQAQRLYKDMWNLENSYLNTLYDFYPTDSVYRKKLPTGHYLFVSAKDGNFSGTLRSENNLDLKLLNNHRDLMMIFYDSTGKEISDATVAVKRRNVPFHSRTQGYRLKKSNKRGLVTAHYQGHTSYFEIERQHNNGFFGRTGRKIIHSFPVKDIISPVFYIKNNVQNIVNGGRPYLPPIIYKATRSLRPKPYKGFVVFNKPAYKPGDTVKLKAFITSLKGKPFRKTVTISLQQYRSQRDRKLGTIEPFHDGAYKFEFKLVDTLKLQLDNNYTVALSNRKGHKLLSNSFRFEDYELKNNVYAVRSENNKDGRPAALYLKGTDSNEMPLFDVRAEILLKPSVVEKYYPKNVFVKDTLWFYQTRLETIGETTVAIPDSVMPNVEMEYTAVVSFLNSENERVVKEEKLSFDQEQLPIAMALKNDTLLVSSTIAGKNFPGIKLDAHQGDRLLTKIITLPYKERIDNFVDSYWVDYKKKRRSIVVSDEPDQLQVLATRTKDSLFIATENPRKITFRYFLFRNRKLMAEGQGNQLAIRRRSNVNDSYNLSIQYVWAGQGQTREFQIPFDKRNLDIRIDHAPIVYPGENTAFTVSVNDAFGQPVEEVDLTAYAVTKKFASPQVAAVPDLSKHPRSRMIFNEFNTKRSETDILKGLEYSYWRKTLGLDSITFYKFMFPDSGYFEDRSKSPITQFAPFVIGYGIEPVALIYVDGQPVYYKEVGTTEPYSFAVKPGVHKIQLRLRNALLTCNKVKIDSAEKLIFSVNRYKLPKHWTSVEMPYQFTDDELNKLGRHFVLMRRHPQAYIVQGDRYHVFGESENYYGNDRLVGPFYPGKATYFQKDGFHLTFDYEPFNKYEFKENILKLREHNVRNLLKNERFGWYGSAPRPFTDEVFTKQTIEKYWKDHQRVRLNTFSRFPDFNPGSSRVGKLTLDPFGEGMDEVLTRATFIVNIDRPDEYYVLPQVAKFEQFNEGRYQAVVLLYDDTYVKADSIVVKPFGTNYYDLSKYKVHEPDSFSTHVLQLIEKWSKPENYLIRERAMELHRLRSLYSREFSVSDAFTHTVSGRITDDTGEGIPGVNVVVKGTAVGTATDMAGYYSLRCPPDAELVFSFIGYNTEEQSVNNSAVVNVKLNEDVKHLSEVVVVGYGIERSRKQLSVSYALAGQVAGMFISGNRPGAADSVSIQIRGLTSVNGNQEPLVILDGRIVRLSDVNRNLVTAIDVIKGSDAVALYGAQAASGVILMSTKAGATKAYLKEVSRNVTPVPVLEEVPGNALRKNFRDYAFWQPDLRTDENGKAVFRATFPDDITGWNAYVLGMATKRRTGQTSSSIQSYKPLVAQIVQPHFLIEGDHATALGKITNYGQEKVQLNRSIKINDRLVNEDAIEVQNSRIDSIALHASGRDSMSVEYAVAFKNYKDGELRKIPVLRKGTLEANGQFFALEADTTFTLNFPNIRESVKLYAQADLLEVLADEITYLKQYAYECNEQLASRLKGLLLEKSISEFRKAKFSGDREIMKVIKKLIARQNADGSWAWWKDGPGEIWITLHAAKTLLQAEKAGYNKTVDKDLLIDFLEKQLPSLPVSTKLAVMNFLAEQGQLLTVADLIDSIKASAKSTLHEKLLAERLSQTTGNKVDWKWLNAMRSQTIKGNYYWGEDKLRVYDNSVLNTLLVYQMATKDNLKGKDVGKIKNYFLEQRREHWRNTYESALILENLLPEVMKNGQQNEKPRLQLGGSVTQNITAFPFEASAGSGALTVTKTGSAPVYFTAYTETWNATPKQADKDFTIRTSFDKQDSTLTGGKPVNLNIDVEVKNDAEYVMIEVPIPAGCSYQSKPQNRMNGEVHREYYNHKTNIYCQYLKKGKYNYSIELLPRYSGKYSLNPAVVECMYFPTLYGREGMKVVNVKKPE</sequence>
<dbReference type="GO" id="GO:0004180">
    <property type="term" value="F:carboxypeptidase activity"/>
    <property type="evidence" value="ECO:0007669"/>
    <property type="project" value="UniProtKB-KW"/>
</dbReference>
<dbReference type="EMBL" id="JAHESF010000003">
    <property type="protein sequence ID" value="MBT1695980.1"/>
    <property type="molecule type" value="Genomic_DNA"/>
</dbReference>
<dbReference type="Proteomes" id="UP001319200">
    <property type="component" value="Unassembled WGS sequence"/>
</dbReference>
<dbReference type="Gene3D" id="2.60.40.1120">
    <property type="entry name" value="Carboxypeptidase-like, regulatory domain"/>
    <property type="match status" value="1"/>
</dbReference>
<dbReference type="InterPro" id="IPR008930">
    <property type="entry name" value="Terpenoid_cyclase/PrenylTrfase"/>
</dbReference>
<keyword evidence="2" id="KW-0378">Hydrolase</keyword>
<comment type="caution">
    <text evidence="2">The sequence shown here is derived from an EMBL/GenBank/DDBJ whole genome shotgun (WGS) entry which is preliminary data.</text>
</comment>
<proteinExistence type="predicted"/>
<dbReference type="InterPro" id="IPR008969">
    <property type="entry name" value="CarboxyPept-like_regulatory"/>
</dbReference>
<dbReference type="InterPro" id="IPR001599">
    <property type="entry name" value="Macroglobln_a2"/>
</dbReference>
<dbReference type="InterPro" id="IPR051802">
    <property type="entry name" value="YfhM-like"/>
</dbReference>
<keyword evidence="3" id="KW-1185">Reference proteome</keyword>